<feature type="transmembrane region" description="Helical" evidence="5">
    <location>
        <begin position="41"/>
        <end position="61"/>
    </location>
</feature>
<evidence type="ECO:0000256" key="1">
    <source>
        <dbReference type="ARBA" id="ARBA00004370"/>
    </source>
</evidence>
<dbReference type="InterPro" id="IPR017452">
    <property type="entry name" value="GPCR_Rhodpsn_7TM"/>
</dbReference>
<evidence type="ECO:0000256" key="5">
    <source>
        <dbReference type="SAM" id="Phobius"/>
    </source>
</evidence>
<feature type="transmembrane region" description="Helical" evidence="5">
    <location>
        <begin position="279"/>
        <end position="299"/>
    </location>
</feature>
<dbReference type="PROSITE" id="PS50262">
    <property type="entry name" value="G_PROTEIN_RECEP_F1_2"/>
    <property type="match status" value="1"/>
</dbReference>
<evidence type="ECO:0000313" key="8">
    <source>
        <dbReference type="Proteomes" id="UP000571567"/>
    </source>
</evidence>
<dbReference type="Gene3D" id="1.20.1070.10">
    <property type="entry name" value="Rhodopsin 7-helix transmembrane proteins"/>
    <property type="match status" value="1"/>
</dbReference>
<dbReference type="AlphaFoldDB" id="A0A7L1L7V2"/>
<reference evidence="7 8" key="1">
    <citation type="submission" date="2019-09" db="EMBL/GenBank/DDBJ databases">
        <title>Bird 10,000 Genomes (B10K) Project - Family phase.</title>
        <authorList>
            <person name="Zhang G."/>
        </authorList>
    </citation>
    <scope>NUCLEOTIDE SEQUENCE [LARGE SCALE GENOMIC DNA]</scope>
    <source>
        <strain evidence="7">B10K-DU-002-13</strain>
        <tissue evidence="7">Muscle</tissue>
    </source>
</reference>
<evidence type="ECO:0000256" key="3">
    <source>
        <dbReference type="ARBA" id="ARBA00022989"/>
    </source>
</evidence>
<protein>
    <submittedName>
        <fullName evidence="7">OPSD protein</fullName>
    </submittedName>
</protein>
<gene>
    <name evidence="7" type="primary">Rho_0</name>
    <name evidence="7" type="ORF">HIMHIM_R15468</name>
</gene>
<name>A0A7L1L7V2_HIMHI</name>
<dbReference type="EMBL" id="VXBK01005909">
    <property type="protein sequence ID" value="NXN69449.1"/>
    <property type="molecule type" value="Genomic_DNA"/>
</dbReference>
<proteinExistence type="predicted"/>
<dbReference type="Proteomes" id="UP000571567">
    <property type="component" value="Unassembled WGS sequence"/>
</dbReference>
<feature type="transmembrane region" description="Helical" evidence="5">
    <location>
        <begin position="73"/>
        <end position="93"/>
    </location>
</feature>
<dbReference type="OrthoDB" id="9943240at2759"/>
<keyword evidence="3 5" id="KW-1133">Transmembrane helix</keyword>
<sequence>MTSHNMTWISYPSKNLHFTSPEEIEAFIASQNIISRLMHCYIAFFVPTGLIAGICILIIFIKNYLQSKVIENLDLLLLHFTISNIITIFLSFTVITRPDYLKATHLACNILSFFFNLSYFNSQHVLILTLLILLLKRFPPRTALKGTKRPILCVGFVLTYAFCLSLTEAVLVGTDNYHLETDCQLDPLFARPEYEIVKFTFGFGIPSFLQMLCFTLLFAKEAPAEAPALQQHIRTYPAAYIISVTIFICRLFYNIMILFRTTLKFQQSTGTPKNELVMNIAEIVLFCESCASLVFILCFHKPCKDEILKVIQKCRRENTASNRLEIPVTTTNHDNGSQ</sequence>
<feature type="non-terminal residue" evidence="7">
    <location>
        <position position="1"/>
    </location>
</feature>
<evidence type="ECO:0000313" key="7">
    <source>
        <dbReference type="EMBL" id="NXN69449.1"/>
    </source>
</evidence>
<feature type="transmembrane region" description="Helical" evidence="5">
    <location>
        <begin position="151"/>
        <end position="172"/>
    </location>
</feature>
<dbReference type="PANTHER" id="PTHR37680">
    <property type="entry name" value="C130050O18RIK PROTEIN"/>
    <property type="match status" value="1"/>
</dbReference>
<dbReference type="GO" id="GO:0016020">
    <property type="term" value="C:membrane"/>
    <property type="evidence" value="ECO:0007669"/>
    <property type="project" value="UniProtKB-SubCell"/>
</dbReference>
<feature type="domain" description="G-protein coupled receptors family 1 profile" evidence="6">
    <location>
        <begin position="52"/>
        <end position="296"/>
    </location>
</feature>
<keyword evidence="8" id="KW-1185">Reference proteome</keyword>
<feature type="transmembrane region" description="Helical" evidence="5">
    <location>
        <begin position="196"/>
        <end position="218"/>
    </location>
</feature>
<feature type="transmembrane region" description="Helical" evidence="5">
    <location>
        <begin position="238"/>
        <end position="259"/>
    </location>
</feature>
<dbReference type="SUPFAM" id="SSF81321">
    <property type="entry name" value="Family A G protein-coupled receptor-like"/>
    <property type="match status" value="1"/>
</dbReference>
<keyword evidence="2 5" id="KW-0812">Transmembrane</keyword>
<evidence type="ECO:0000256" key="4">
    <source>
        <dbReference type="ARBA" id="ARBA00023136"/>
    </source>
</evidence>
<feature type="transmembrane region" description="Helical" evidence="5">
    <location>
        <begin position="113"/>
        <end position="135"/>
    </location>
</feature>
<keyword evidence="4 5" id="KW-0472">Membrane</keyword>
<comment type="subcellular location">
    <subcellularLocation>
        <location evidence="1">Membrane</location>
    </subcellularLocation>
</comment>
<dbReference type="PANTHER" id="PTHR37680:SF1">
    <property type="entry name" value="C130050O18RIK PROTEIN"/>
    <property type="match status" value="1"/>
</dbReference>
<evidence type="ECO:0000256" key="2">
    <source>
        <dbReference type="ARBA" id="ARBA00022692"/>
    </source>
</evidence>
<evidence type="ECO:0000259" key="6">
    <source>
        <dbReference type="PROSITE" id="PS50262"/>
    </source>
</evidence>
<accession>A0A7L1L7V2</accession>
<comment type="caution">
    <text evidence="7">The sequence shown here is derived from an EMBL/GenBank/DDBJ whole genome shotgun (WGS) entry which is preliminary data.</text>
</comment>
<feature type="non-terminal residue" evidence="7">
    <location>
        <position position="338"/>
    </location>
</feature>
<organism evidence="7 8">
    <name type="scientific">Himantopus himantopus</name>
    <name type="common">Black-winged stilt</name>
    <name type="synonym">Charadrius himantopus</name>
    <dbReference type="NCBI Taxonomy" id="225398"/>
    <lineage>
        <taxon>Eukaryota</taxon>
        <taxon>Metazoa</taxon>
        <taxon>Chordata</taxon>
        <taxon>Craniata</taxon>
        <taxon>Vertebrata</taxon>
        <taxon>Euteleostomi</taxon>
        <taxon>Archelosauria</taxon>
        <taxon>Archosauria</taxon>
        <taxon>Dinosauria</taxon>
        <taxon>Saurischia</taxon>
        <taxon>Theropoda</taxon>
        <taxon>Coelurosauria</taxon>
        <taxon>Aves</taxon>
        <taxon>Neognathae</taxon>
        <taxon>Neoaves</taxon>
        <taxon>Charadriiformes</taxon>
        <taxon>Recurvirostridae</taxon>
        <taxon>Himantopus</taxon>
    </lineage>
</organism>